<dbReference type="RefSeq" id="WP_153091042.1">
    <property type="nucleotide sequence ID" value="NZ_VZAH01000002.1"/>
</dbReference>
<sequence>MSGRMAKDALLVEMSMVHLRRKGYIPAHPADLPICLFFEKGCGGGKPHMKVRPLSLSCSKVMYASH</sequence>
<dbReference type="EMBL" id="VZAH01000002">
    <property type="protein sequence ID" value="MQP12834.1"/>
    <property type="molecule type" value="Genomic_DNA"/>
</dbReference>
<comment type="caution">
    <text evidence="1">The sequence shown here is derived from an EMBL/GenBank/DDBJ whole genome shotgun (WGS) entry which is preliminary data.</text>
</comment>
<protein>
    <submittedName>
        <fullName evidence="1">Uncharacterized protein</fullName>
    </submittedName>
</protein>
<evidence type="ECO:0000313" key="2">
    <source>
        <dbReference type="Proteomes" id="UP000477980"/>
    </source>
</evidence>
<proteinExistence type="predicted"/>
<evidence type="ECO:0000313" key="1">
    <source>
        <dbReference type="EMBL" id="MQP12834.1"/>
    </source>
</evidence>
<name>A0A6G1VJW2_9BACT</name>
<reference evidence="1 2" key="1">
    <citation type="submission" date="2019-09" db="EMBL/GenBank/DDBJ databases">
        <title>Distinct polysaccharide growth profiles of human intestinal Prevotella copri isolates.</title>
        <authorList>
            <person name="Fehlner-Peach H."/>
            <person name="Magnabosco C."/>
            <person name="Raghavan V."/>
            <person name="Scher J.U."/>
            <person name="Tett A."/>
            <person name="Cox L.M."/>
            <person name="Gottsegen C."/>
            <person name="Watters A."/>
            <person name="Wiltshire- Gordon J.D."/>
            <person name="Segata N."/>
            <person name="Bonneau R."/>
            <person name="Littman D.R."/>
        </authorList>
    </citation>
    <scope>NUCLEOTIDE SEQUENCE [LARGE SCALE GENOMIC DNA]</scope>
    <source>
        <strain evidence="2">iAA917</strain>
    </source>
</reference>
<gene>
    <name evidence="1" type="ORF">F7D25_00020</name>
</gene>
<organism evidence="1 2">
    <name type="scientific">Segatella copri</name>
    <dbReference type="NCBI Taxonomy" id="165179"/>
    <lineage>
        <taxon>Bacteria</taxon>
        <taxon>Pseudomonadati</taxon>
        <taxon>Bacteroidota</taxon>
        <taxon>Bacteroidia</taxon>
        <taxon>Bacteroidales</taxon>
        <taxon>Prevotellaceae</taxon>
        <taxon>Segatella</taxon>
    </lineage>
</organism>
<dbReference type="AlphaFoldDB" id="A0A6G1VJW2"/>
<dbReference type="Proteomes" id="UP000477980">
    <property type="component" value="Unassembled WGS sequence"/>
</dbReference>
<accession>A0A6G1VJW2</accession>